<evidence type="ECO:0000256" key="2">
    <source>
        <dbReference type="SAM" id="SignalP"/>
    </source>
</evidence>
<feature type="chain" id="PRO_5008381325" description="Secreted protein" evidence="2">
    <location>
        <begin position="17"/>
        <end position="74"/>
    </location>
</feature>
<sequence>MRLLFLVTSHRLLGYAHHICTFSSGDRKIARKKKKKNRGKSKTGKKFNRSTVQQFNSSTVQHFDDYSIALKMSL</sequence>
<evidence type="ECO:0000256" key="1">
    <source>
        <dbReference type="SAM" id="MobiDB-lite"/>
    </source>
</evidence>
<dbReference type="AlphaFoldDB" id="A0A1A8XBC2"/>
<feature type="compositionally biased region" description="Basic residues" evidence="1">
    <location>
        <begin position="29"/>
        <end position="48"/>
    </location>
</feature>
<keyword evidence="2" id="KW-0732">Signal</keyword>
<proteinExistence type="predicted"/>
<feature type="region of interest" description="Disordered" evidence="1">
    <location>
        <begin position="27"/>
        <end position="48"/>
    </location>
</feature>
<dbReference type="EMBL" id="FLQV01003483">
    <property type="protein sequence ID" value="SBT02516.1"/>
    <property type="molecule type" value="Genomic_DNA"/>
</dbReference>
<name>A0A1A8XBC2_PLAOA</name>
<dbReference type="Proteomes" id="UP000078546">
    <property type="component" value="Unassembled WGS sequence"/>
</dbReference>
<evidence type="ECO:0008006" key="5">
    <source>
        <dbReference type="Google" id="ProtNLM"/>
    </source>
</evidence>
<gene>
    <name evidence="3" type="ORF">POVCU1_077800</name>
</gene>
<reference evidence="4" key="1">
    <citation type="submission" date="2016-05" db="EMBL/GenBank/DDBJ databases">
        <authorList>
            <person name="Naeem Raeece"/>
        </authorList>
    </citation>
    <scope>NUCLEOTIDE SEQUENCE [LARGE SCALE GENOMIC DNA]</scope>
</reference>
<organism evidence="3 4">
    <name type="scientific">Plasmodium ovale curtisi</name>
    <dbReference type="NCBI Taxonomy" id="864141"/>
    <lineage>
        <taxon>Eukaryota</taxon>
        <taxon>Sar</taxon>
        <taxon>Alveolata</taxon>
        <taxon>Apicomplexa</taxon>
        <taxon>Aconoidasida</taxon>
        <taxon>Haemosporida</taxon>
        <taxon>Plasmodiidae</taxon>
        <taxon>Plasmodium</taxon>
        <taxon>Plasmodium (Plasmodium)</taxon>
    </lineage>
</organism>
<feature type="signal peptide" evidence="2">
    <location>
        <begin position="1"/>
        <end position="16"/>
    </location>
</feature>
<accession>A0A1A8XBC2</accession>
<protein>
    <recommendedName>
        <fullName evidence="5">Secreted protein</fullName>
    </recommendedName>
</protein>
<evidence type="ECO:0000313" key="3">
    <source>
        <dbReference type="EMBL" id="SBT02516.1"/>
    </source>
</evidence>
<evidence type="ECO:0000313" key="4">
    <source>
        <dbReference type="Proteomes" id="UP000078546"/>
    </source>
</evidence>